<evidence type="ECO:0000313" key="1">
    <source>
        <dbReference type="EMBL" id="KAK1480713.1"/>
    </source>
</evidence>
<accession>A0ABQ9QPT0</accession>
<organism evidence="1 2">
    <name type="scientific">Colletotrichum tamarilloi</name>
    <dbReference type="NCBI Taxonomy" id="1209934"/>
    <lineage>
        <taxon>Eukaryota</taxon>
        <taxon>Fungi</taxon>
        <taxon>Dikarya</taxon>
        <taxon>Ascomycota</taxon>
        <taxon>Pezizomycotina</taxon>
        <taxon>Sordariomycetes</taxon>
        <taxon>Hypocreomycetidae</taxon>
        <taxon>Glomerellales</taxon>
        <taxon>Glomerellaceae</taxon>
        <taxon>Colletotrichum</taxon>
        <taxon>Colletotrichum acutatum species complex</taxon>
    </lineage>
</organism>
<reference evidence="1 2" key="1">
    <citation type="submission" date="2016-10" db="EMBL/GenBank/DDBJ databases">
        <title>The genome sequence of Colletotrichum fioriniae PJ7.</title>
        <authorList>
            <person name="Baroncelli R."/>
        </authorList>
    </citation>
    <scope>NUCLEOTIDE SEQUENCE [LARGE SCALE GENOMIC DNA]</scope>
    <source>
        <strain evidence="1 2">Tom-12</strain>
    </source>
</reference>
<proteinExistence type="predicted"/>
<dbReference type="GeneID" id="85414514"/>
<gene>
    <name evidence="1" type="ORF">CTAM01_14275</name>
</gene>
<dbReference type="EMBL" id="MLFU01000117">
    <property type="protein sequence ID" value="KAK1480713.1"/>
    <property type="molecule type" value="Genomic_DNA"/>
</dbReference>
<dbReference type="Proteomes" id="UP001227543">
    <property type="component" value="Unassembled WGS sequence"/>
</dbReference>
<protein>
    <submittedName>
        <fullName evidence="1">Uncharacterized protein</fullName>
    </submittedName>
</protein>
<keyword evidence="2" id="KW-1185">Reference proteome</keyword>
<evidence type="ECO:0000313" key="2">
    <source>
        <dbReference type="Proteomes" id="UP001227543"/>
    </source>
</evidence>
<name>A0ABQ9QPT0_9PEZI</name>
<dbReference type="RefSeq" id="XP_060375185.1">
    <property type="nucleotide sequence ID" value="XM_060530276.1"/>
</dbReference>
<sequence>MALALRHASLLKPEIRLAQAVSEFEASLDSPQKASFRNERSTACTKSPTEGDVMRFTAEIDRQARQKRLSSRCFGPRLTNLLQSVQQFAALGDVVVGGSQNLVACGVWAAVRMTLHRVQSFARKSAFGQLTTSLNDSDIKNFQSDLVLWSTAIKEEVDLLLNKHHENEAHLSAKARALATRWSASIAHRYDVEKKSKWLDSCSTYDFQTTWKQMQKIGSTSLLARSSE</sequence>
<comment type="caution">
    <text evidence="1">The sequence shown here is derived from an EMBL/GenBank/DDBJ whole genome shotgun (WGS) entry which is preliminary data.</text>
</comment>